<proteinExistence type="predicted"/>
<organism evidence="2 3">
    <name type="scientific">Papilio machaon</name>
    <name type="common">Old World swallowtail butterfly</name>
    <dbReference type="NCBI Taxonomy" id="76193"/>
    <lineage>
        <taxon>Eukaryota</taxon>
        <taxon>Metazoa</taxon>
        <taxon>Ecdysozoa</taxon>
        <taxon>Arthropoda</taxon>
        <taxon>Hexapoda</taxon>
        <taxon>Insecta</taxon>
        <taxon>Pterygota</taxon>
        <taxon>Neoptera</taxon>
        <taxon>Endopterygota</taxon>
        <taxon>Lepidoptera</taxon>
        <taxon>Glossata</taxon>
        <taxon>Ditrysia</taxon>
        <taxon>Papilionoidea</taxon>
        <taxon>Papilionidae</taxon>
        <taxon>Papilioninae</taxon>
        <taxon>Papilio</taxon>
    </lineage>
</organism>
<gene>
    <name evidence="2" type="ORF">RR48_00482</name>
</gene>
<evidence type="ECO:0000313" key="3">
    <source>
        <dbReference type="Proteomes" id="UP000053240"/>
    </source>
</evidence>
<protein>
    <submittedName>
        <fullName evidence="2">Uncharacterized protein</fullName>
    </submittedName>
</protein>
<evidence type="ECO:0000313" key="2">
    <source>
        <dbReference type="EMBL" id="KPJ21137.1"/>
    </source>
</evidence>
<dbReference type="EMBL" id="LADJ01026677">
    <property type="protein sequence ID" value="KPJ21137.1"/>
    <property type="molecule type" value="Genomic_DNA"/>
</dbReference>
<comment type="caution">
    <text evidence="2">The sequence shown here is derived from an EMBL/GenBank/DDBJ whole genome shotgun (WGS) entry which is preliminary data.</text>
</comment>
<dbReference type="Proteomes" id="UP000053240">
    <property type="component" value="Unassembled WGS sequence"/>
</dbReference>
<name>A0A0N1IHX9_PAPMA</name>
<dbReference type="AlphaFoldDB" id="A0A0N1IHX9"/>
<keyword evidence="1" id="KW-0175">Coiled coil</keyword>
<accession>A0A0N1IHX9</accession>
<feature type="coiled-coil region" evidence="1">
    <location>
        <begin position="44"/>
        <end position="92"/>
    </location>
</feature>
<keyword evidence="3" id="KW-1185">Reference proteome</keyword>
<dbReference type="InParanoid" id="A0A0N1IHX9"/>
<reference evidence="2 3" key="1">
    <citation type="journal article" date="2015" name="Nat. Commun.">
        <title>Outbred genome sequencing and CRISPR/Cas9 gene editing in butterflies.</title>
        <authorList>
            <person name="Li X."/>
            <person name="Fan D."/>
            <person name="Zhang W."/>
            <person name="Liu G."/>
            <person name="Zhang L."/>
            <person name="Zhao L."/>
            <person name="Fang X."/>
            <person name="Chen L."/>
            <person name="Dong Y."/>
            <person name="Chen Y."/>
            <person name="Ding Y."/>
            <person name="Zhao R."/>
            <person name="Feng M."/>
            <person name="Zhu Y."/>
            <person name="Feng Y."/>
            <person name="Jiang X."/>
            <person name="Zhu D."/>
            <person name="Xiang H."/>
            <person name="Feng X."/>
            <person name="Li S."/>
            <person name="Wang J."/>
            <person name="Zhang G."/>
            <person name="Kronforst M.R."/>
            <person name="Wang W."/>
        </authorList>
    </citation>
    <scope>NUCLEOTIDE SEQUENCE [LARGE SCALE GENOMIC DNA]</scope>
    <source>
        <strain evidence="2">Ya'a_city_454_Pm</strain>
        <tissue evidence="2">Whole body</tissue>
    </source>
</reference>
<sequence>MIVWCRHRLTIHSVWVTRPEDGLPTGPKLVGAVTGQSYELCKIHSDYLSRVSRLEEEVVVLRQEEAGKKLLLQQSEVQSGQLLQRLRAAENQCGRL</sequence>
<evidence type="ECO:0000256" key="1">
    <source>
        <dbReference type="SAM" id="Coils"/>
    </source>
</evidence>